<protein>
    <submittedName>
        <fullName evidence="1">Uncharacterized protein</fullName>
    </submittedName>
</protein>
<evidence type="ECO:0000313" key="2">
    <source>
        <dbReference type="Proteomes" id="UP001055811"/>
    </source>
</evidence>
<organism evidence="1 2">
    <name type="scientific">Cichorium intybus</name>
    <name type="common">Chicory</name>
    <dbReference type="NCBI Taxonomy" id="13427"/>
    <lineage>
        <taxon>Eukaryota</taxon>
        <taxon>Viridiplantae</taxon>
        <taxon>Streptophyta</taxon>
        <taxon>Embryophyta</taxon>
        <taxon>Tracheophyta</taxon>
        <taxon>Spermatophyta</taxon>
        <taxon>Magnoliopsida</taxon>
        <taxon>eudicotyledons</taxon>
        <taxon>Gunneridae</taxon>
        <taxon>Pentapetalae</taxon>
        <taxon>asterids</taxon>
        <taxon>campanulids</taxon>
        <taxon>Asterales</taxon>
        <taxon>Asteraceae</taxon>
        <taxon>Cichorioideae</taxon>
        <taxon>Cichorieae</taxon>
        <taxon>Cichoriinae</taxon>
        <taxon>Cichorium</taxon>
    </lineage>
</organism>
<accession>A0ACB9BLU0</accession>
<comment type="caution">
    <text evidence="1">The sequence shown here is derived from an EMBL/GenBank/DDBJ whole genome shotgun (WGS) entry which is preliminary data.</text>
</comment>
<proteinExistence type="predicted"/>
<reference evidence="1 2" key="2">
    <citation type="journal article" date="2022" name="Mol. Ecol. Resour.">
        <title>The genomes of chicory, endive, great burdock and yacon provide insights into Asteraceae paleo-polyploidization history and plant inulin production.</title>
        <authorList>
            <person name="Fan W."/>
            <person name="Wang S."/>
            <person name="Wang H."/>
            <person name="Wang A."/>
            <person name="Jiang F."/>
            <person name="Liu H."/>
            <person name="Zhao H."/>
            <person name="Xu D."/>
            <person name="Zhang Y."/>
        </authorList>
    </citation>
    <scope>NUCLEOTIDE SEQUENCE [LARGE SCALE GENOMIC DNA]</scope>
    <source>
        <strain evidence="2">cv. Punajuju</strain>
        <tissue evidence="1">Leaves</tissue>
    </source>
</reference>
<evidence type="ECO:0000313" key="1">
    <source>
        <dbReference type="EMBL" id="KAI3722991.1"/>
    </source>
</evidence>
<name>A0ACB9BLU0_CICIN</name>
<gene>
    <name evidence="1" type="ORF">L2E82_34249</name>
</gene>
<sequence>MELCTSTRCISNRLPNLPSFTPYRTCVQWKFSLPLKPNSISRNNTGSRHYNYSSIKASSSDETSIGANQYVKEEPDVLNYSPVESTNPDETSNGANQYVKEEPDVANYSPIESTNPDETSNGSNQYVNEEPDSEVTVNEVESEEKSGFGGFSLFKDDATSDEQFPQFDFLNKLNMELDLEDSFSIALLGVGGVAALWLTASIVGAIDNIPLFPKLMEVVGLGYTIWFSTRYLLFKKNRDELGSKIEDIKQQVLGSKN</sequence>
<dbReference type="Proteomes" id="UP001055811">
    <property type="component" value="Linkage Group LG06"/>
</dbReference>
<reference evidence="2" key="1">
    <citation type="journal article" date="2022" name="Mol. Ecol. Resour.">
        <title>The genomes of chicory, endive, great burdock and yacon provide insights into Asteraceae palaeo-polyploidization history and plant inulin production.</title>
        <authorList>
            <person name="Fan W."/>
            <person name="Wang S."/>
            <person name="Wang H."/>
            <person name="Wang A."/>
            <person name="Jiang F."/>
            <person name="Liu H."/>
            <person name="Zhao H."/>
            <person name="Xu D."/>
            <person name="Zhang Y."/>
        </authorList>
    </citation>
    <scope>NUCLEOTIDE SEQUENCE [LARGE SCALE GENOMIC DNA]</scope>
    <source>
        <strain evidence="2">cv. Punajuju</strain>
    </source>
</reference>
<dbReference type="EMBL" id="CM042014">
    <property type="protein sequence ID" value="KAI3722991.1"/>
    <property type="molecule type" value="Genomic_DNA"/>
</dbReference>
<keyword evidence="2" id="KW-1185">Reference proteome</keyword>